<dbReference type="RefSeq" id="WP_106389570.1">
    <property type="nucleotide sequence ID" value="NZ_PVNK01000005.1"/>
</dbReference>
<dbReference type="PROSITE" id="PS51257">
    <property type="entry name" value="PROKAR_LIPOPROTEIN"/>
    <property type="match status" value="1"/>
</dbReference>
<dbReference type="OrthoDB" id="5505681at2"/>
<comment type="caution">
    <text evidence="3">The sequence shown here is derived from an EMBL/GenBank/DDBJ whole genome shotgun (WGS) entry which is preliminary data.</text>
</comment>
<feature type="chain" id="PRO_5015438709" description="Lipoprotein" evidence="2">
    <location>
        <begin position="26"/>
        <end position="218"/>
    </location>
</feature>
<organism evidence="3 4">
    <name type="scientific">Enhygromyxa salina</name>
    <dbReference type="NCBI Taxonomy" id="215803"/>
    <lineage>
        <taxon>Bacteria</taxon>
        <taxon>Pseudomonadati</taxon>
        <taxon>Myxococcota</taxon>
        <taxon>Polyangia</taxon>
        <taxon>Nannocystales</taxon>
        <taxon>Nannocystaceae</taxon>
        <taxon>Enhygromyxa</taxon>
    </lineage>
</organism>
<evidence type="ECO:0000256" key="1">
    <source>
        <dbReference type="SAM" id="MobiDB-lite"/>
    </source>
</evidence>
<evidence type="ECO:0000313" key="4">
    <source>
        <dbReference type="Proteomes" id="UP000237968"/>
    </source>
</evidence>
<evidence type="ECO:0000313" key="3">
    <source>
        <dbReference type="EMBL" id="PRQ05767.1"/>
    </source>
</evidence>
<protein>
    <recommendedName>
        <fullName evidence="5">Lipoprotein</fullName>
    </recommendedName>
</protein>
<proteinExistence type="predicted"/>
<dbReference type="Proteomes" id="UP000237968">
    <property type="component" value="Unassembled WGS sequence"/>
</dbReference>
<sequence>MPIRQRVLVSLAAAGILALGCTSQATSQGSAPPDPDTDDAAPRSSSAPPAAEPGSAEVCVHFMELIEQSLGEGPGLSATARATLAAKCVVDLDNVRRNLEPSEHRRRVTCLMAADKLTDTLECQPFAAKPADLEPSPPPPAPSGEYAMQPLSQLMSNAVHAPNPDPAALQQTKAARFDKADGVTVVAFCVDTTGETSDIHTAQNFPAIRWSIRSCVRP</sequence>
<keyword evidence="2" id="KW-0732">Signal</keyword>
<feature type="region of interest" description="Disordered" evidence="1">
    <location>
        <begin position="23"/>
        <end position="54"/>
    </location>
</feature>
<accession>A0A2S9YKX8</accession>
<gene>
    <name evidence="3" type="ORF">ENSA5_00870</name>
</gene>
<evidence type="ECO:0000256" key="2">
    <source>
        <dbReference type="SAM" id="SignalP"/>
    </source>
</evidence>
<dbReference type="AlphaFoldDB" id="A0A2S9YKX8"/>
<name>A0A2S9YKX8_9BACT</name>
<reference evidence="3 4" key="1">
    <citation type="submission" date="2018-03" db="EMBL/GenBank/DDBJ databases">
        <title>Draft Genome Sequences of the Obligatory Marine Myxobacteria Enhygromyxa salina SWB005.</title>
        <authorList>
            <person name="Poehlein A."/>
            <person name="Moghaddam J.A."/>
            <person name="Harms H."/>
            <person name="Alanjari M."/>
            <person name="Koenig G.M."/>
            <person name="Daniel R."/>
            <person name="Schaeberle T.F."/>
        </authorList>
    </citation>
    <scope>NUCLEOTIDE SEQUENCE [LARGE SCALE GENOMIC DNA]</scope>
    <source>
        <strain evidence="3 4">SWB005</strain>
    </source>
</reference>
<feature type="compositionally biased region" description="Low complexity" evidence="1">
    <location>
        <begin position="42"/>
        <end position="54"/>
    </location>
</feature>
<evidence type="ECO:0008006" key="5">
    <source>
        <dbReference type="Google" id="ProtNLM"/>
    </source>
</evidence>
<keyword evidence="4" id="KW-1185">Reference proteome</keyword>
<dbReference type="EMBL" id="PVNK01000005">
    <property type="protein sequence ID" value="PRQ05767.1"/>
    <property type="molecule type" value="Genomic_DNA"/>
</dbReference>
<feature type="signal peptide" evidence="2">
    <location>
        <begin position="1"/>
        <end position="25"/>
    </location>
</feature>